<protein>
    <recommendedName>
        <fullName evidence="5">Glycine zipper family protein</fullName>
    </recommendedName>
</protein>
<proteinExistence type="predicted"/>
<dbReference type="AlphaFoldDB" id="A0A238XLI3"/>
<reference evidence="3 4" key="1">
    <citation type="submission" date="2017-06" db="EMBL/GenBank/DDBJ databases">
        <authorList>
            <person name="Kim H.J."/>
            <person name="Triplett B.A."/>
        </authorList>
    </citation>
    <scope>NUCLEOTIDE SEQUENCE [LARGE SCALE GENOMIC DNA]</scope>
    <source>
        <strain evidence="3 4">DSM 29150</strain>
    </source>
</reference>
<dbReference type="Proteomes" id="UP000198384">
    <property type="component" value="Unassembled WGS sequence"/>
</dbReference>
<feature type="signal peptide" evidence="2">
    <location>
        <begin position="1"/>
        <end position="20"/>
    </location>
</feature>
<name>A0A238XLI3_9FLAO</name>
<keyword evidence="2" id="KW-0732">Signal</keyword>
<dbReference type="OrthoDB" id="9874102at2"/>
<feature type="transmembrane region" description="Helical" evidence="1">
    <location>
        <begin position="89"/>
        <end position="108"/>
    </location>
</feature>
<evidence type="ECO:0000256" key="1">
    <source>
        <dbReference type="SAM" id="Phobius"/>
    </source>
</evidence>
<keyword evidence="1" id="KW-0472">Membrane</keyword>
<gene>
    <name evidence="3" type="ORF">SAMN06265371_106161</name>
</gene>
<sequence>MKPFIRFFAFLMLFSYGLNAQNNSKKIQIHKVWAKTMDGSMVKGVLYSADEQSIKISKNNSFSDSNLIVINDEKIDVIKIRRKGKIGKGAWIGAASGAGFGVALGLAANNDEWEGVVSTVTGLFFGIVGTGVGAGVAAIKKKIQINGNSEVYISNLPFLQSVSLVP</sequence>
<feature type="chain" id="PRO_5012444126" description="Glycine zipper family protein" evidence="2">
    <location>
        <begin position="21"/>
        <end position="166"/>
    </location>
</feature>
<dbReference type="EMBL" id="FZNT01000006">
    <property type="protein sequence ID" value="SNR59886.1"/>
    <property type="molecule type" value="Genomic_DNA"/>
</dbReference>
<keyword evidence="1" id="KW-1133">Transmembrane helix</keyword>
<evidence type="ECO:0000256" key="2">
    <source>
        <dbReference type="SAM" id="SignalP"/>
    </source>
</evidence>
<evidence type="ECO:0000313" key="3">
    <source>
        <dbReference type="EMBL" id="SNR59886.1"/>
    </source>
</evidence>
<keyword evidence="4" id="KW-1185">Reference proteome</keyword>
<dbReference type="RefSeq" id="WP_141119708.1">
    <property type="nucleotide sequence ID" value="NZ_FZNT01000006.1"/>
</dbReference>
<organism evidence="3 4">
    <name type="scientific">Lutibacter agarilyticus</name>
    <dbReference type="NCBI Taxonomy" id="1109740"/>
    <lineage>
        <taxon>Bacteria</taxon>
        <taxon>Pseudomonadati</taxon>
        <taxon>Bacteroidota</taxon>
        <taxon>Flavobacteriia</taxon>
        <taxon>Flavobacteriales</taxon>
        <taxon>Flavobacteriaceae</taxon>
        <taxon>Lutibacter</taxon>
    </lineage>
</organism>
<keyword evidence="1" id="KW-0812">Transmembrane</keyword>
<evidence type="ECO:0000313" key="4">
    <source>
        <dbReference type="Proteomes" id="UP000198384"/>
    </source>
</evidence>
<evidence type="ECO:0008006" key="5">
    <source>
        <dbReference type="Google" id="ProtNLM"/>
    </source>
</evidence>
<accession>A0A238XLI3</accession>
<feature type="transmembrane region" description="Helical" evidence="1">
    <location>
        <begin position="120"/>
        <end position="139"/>
    </location>
</feature>